<dbReference type="Gene3D" id="2.70.70.10">
    <property type="entry name" value="Glucose Permease (Domain IIA)"/>
    <property type="match status" value="1"/>
</dbReference>
<sequence length="279" mass="31137">MIRKILFSLLLIFFWAMPVYALDVQVPSEVGRGEPFWVDISSDDKPAGIKVAWMDREFAVPVDLPGEQRVLLGAGLDKTGEHELSLVFDLDGESLEKTFKISVKDKDYPEQHLSLPEEMVTPPQEVHDRIARDREQIRSALSTLTMDRYWEEDFKEPVPGDVSSPFGVQRFLNGQPRSAHQGVDFRGPEGTPVKAVTDGRVVLTGDFYYGGKTVILDHGQGIHSLYMHLSSIDVQEDVFVSQGEKVGEVGMTGRATGPHLHLGVYVLGDAVDPMYLLDR</sequence>
<dbReference type="PANTHER" id="PTHR21666:SF270">
    <property type="entry name" value="MUREIN HYDROLASE ACTIVATOR ENVC"/>
    <property type="match status" value="1"/>
</dbReference>
<dbReference type="AlphaFoldDB" id="D6SRI4"/>
<evidence type="ECO:0000259" key="2">
    <source>
        <dbReference type="Pfam" id="PF01551"/>
    </source>
</evidence>
<evidence type="ECO:0000313" key="3">
    <source>
        <dbReference type="EMBL" id="EFI33300.1"/>
    </source>
</evidence>
<evidence type="ECO:0000256" key="1">
    <source>
        <dbReference type="SAM" id="SignalP"/>
    </source>
</evidence>
<keyword evidence="1" id="KW-0732">Signal</keyword>
<dbReference type="Gene3D" id="2.60.40.1590">
    <property type="entry name" value="Peptidoglycan hydrolase domains"/>
    <property type="match status" value="1"/>
</dbReference>
<feature type="signal peptide" evidence="1">
    <location>
        <begin position="1"/>
        <end position="21"/>
    </location>
</feature>
<accession>D6SRI4</accession>
<dbReference type="Pfam" id="PF01551">
    <property type="entry name" value="Peptidase_M23"/>
    <property type="match status" value="1"/>
</dbReference>
<dbReference type="PANTHER" id="PTHR21666">
    <property type="entry name" value="PEPTIDASE-RELATED"/>
    <property type="match status" value="1"/>
</dbReference>
<feature type="chain" id="PRO_5003088278" evidence="1">
    <location>
        <begin position="22"/>
        <end position="279"/>
    </location>
</feature>
<dbReference type="Proteomes" id="UP000005496">
    <property type="component" value="Unassembled WGS sequence"/>
</dbReference>
<feature type="domain" description="M23ase beta-sheet core" evidence="2">
    <location>
        <begin position="179"/>
        <end position="273"/>
    </location>
</feature>
<organism evidence="3 4">
    <name type="scientific">Desulfonatronospira thiodismutans ASO3-1</name>
    <dbReference type="NCBI Taxonomy" id="555779"/>
    <lineage>
        <taxon>Bacteria</taxon>
        <taxon>Pseudomonadati</taxon>
        <taxon>Thermodesulfobacteriota</taxon>
        <taxon>Desulfovibrionia</taxon>
        <taxon>Desulfovibrionales</taxon>
        <taxon>Desulfonatronovibrionaceae</taxon>
        <taxon>Desulfonatronospira</taxon>
    </lineage>
</organism>
<dbReference type="InterPro" id="IPR050570">
    <property type="entry name" value="Cell_wall_metabolism_enzyme"/>
</dbReference>
<evidence type="ECO:0000313" key="4">
    <source>
        <dbReference type="Proteomes" id="UP000005496"/>
    </source>
</evidence>
<gene>
    <name evidence="3" type="ORF">Dthio_PD0626</name>
</gene>
<dbReference type="SUPFAM" id="SSF51261">
    <property type="entry name" value="Duplicated hybrid motif"/>
    <property type="match status" value="1"/>
</dbReference>
<dbReference type="OrthoDB" id="9815245at2"/>
<dbReference type="GO" id="GO:0004222">
    <property type="term" value="F:metalloendopeptidase activity"/>
    <property type="evidence" value="ECO:0007669"/>
    <property type="project" value="TreeGrafter"/>
</dbReference>
<dbReference type="CDD" id="cd12797">
    <property type="entry name" value="M23_peptidase"/>
    <property type="match status" value="1"/>
</dbReference>
<dbReference type="InterPro" id="IPR011055">
    <property type="entry name" value="Dup_hybrid_motif"/>
</dbReference>
<keyword evidence="4" id="KW-1185">Reference proteome</keyword>
<protein>
    <submittedName>
        <fullName evidence="3">Peptidase M23</fullName>
    </submittedName>
</protein>
<dbReference type="InterPro" id="IPR016047">
    <property type="entry name" value="M23ase_b-sheet_dom"/>
</dbReference>
<reference evidence="3" key="1">
    <citation type="submission" date="2010-05" db="EMBL/GenBank/DDBJ databases">
        <title>The draft genome of Desulfonatronospira thiodismutans ASO3-1.</title>
        <authorList>
            <consortium name="US DOE Joint Genome Institute (JGI-PGF)"/>
            <person name="Lucas S."/>
            <person name="Copeland A."/>
            <person name="Lapidus A."/>
            <person name="Cheng J.-F."/>
            <person name="Bruce D."/>
            <person name="Goodwin L."/>
            <person name="Pitluck S."/>
            <person name="Chertkov O."/>
            <person name="Brettin T."/>
            <person name="Detter J.C."/>
            <person name="Han C."/>
            <person name="Land M.L."/>
            <person name="Hauser L."/>
            <person name="Kyrpides N."/>
            <person name="Mikhailova N."/>
            <person name="Muyzer G."/>
            <person name="Woyke T."/>
        </authorList>
    </citation>
    <scope>NUCLEOTIDE SEQUENCE [LARGE SCALE GENOMIC DNA]</scope>
    <source>
        <strain evidence="3">ASO3-1</strain>
    </source>
</reference>
<name>D6SRI4_9BACT</name>
<dbReference type="eggNOG" id="COG0739">
    <property type="taxonomic scope" value="Bacteria"/>
</dbReference>
<comment type="caution">
    <text evidence="3">The sequence shown here is derived from an EMBL/GenBank/DDBJ whole genome shotgun (WGS) entry which is preliminary data.</text>
</comment>
<proteinExistence type="predicted"/>
<dbReference type="RefSeq" id="WP_008870658.1">
    <property type="nucleotide sequence ID" value="NZ_ACJN02000003.1"/>
</dbReference>
<dbReference type="EMBL" id="ACJN02000003">
    <property type="protein sequence ID" value="EFI33300.1"/>
    <property type="molecule type" value="Genomic_DNA"/>
</dbReference>